<feature type="signal peptide" evidence="1">
    <location>
        <begin position="1"/>
        <end position="26"/>
    </location>
</feature>
<gene>
    <name evidence="2" type="ORF">H1R20_g8927</name>
</gene>
<keyword evidence="3" id="KW-1185">Reference proteome</keyword>
<evidence type="ECO:0000313" key="3">
    <source>
        <dbReference type="Proteomes" id="UP001140091"/>
    </source>
</evidence>
<feature type="chain" id="PRO_5040862342" evidence="1">
    <location>
        <begin position="27"/>
        <end position="69"/>
    </location>
</feature>
<keyword evidence="1" id="KW-0732">Signal</keyword>
<dbReference type="EMBL" id="JANBPK010000937">
    <property type="protein sequence ID" value="KAJ2928177.1"/>
    <property type="molecule type" value="Genomic_DNA"/>
</dbReference>
<accession>A0A9W8MFR1</accession>
<protein>
    <submittedName>
        <fullName evidence="2">Uncharacterized protein</fullName>
    </submittedName>
</protein>
<evidence type="ECO:0000256" key="1">
    <source>
        <dbReference type="SAM" id="SignalP"/>
    </source>
</evidence>
<proteinExistence type="predicted"/>
<organism evidence="2 3">
    <name type="scientific">Candolleomyces eurysporus</name>
    <dbReference type="NCBI Taxonomy" id="2828524"/>
    <lineage>
        <taxon>Eukaryota</taxon>
        <taxon>Fungi</taxon>
        <taxon>Dikarya</taxon>
        <taxon>Basidiomycota</taxon>
        <taxon>Agaricomycotina</taxon>
        <taxon>Agaricomycetes</taxon>
        <taxon>Agaricomycetidae</taxon>
        <taxon>Agaricales</taxon>
        <taxon>Agaricineae</taxon>
        <taxon>Psathyrellaceae</taxon>
        <taxon>Candolleomyces</taxon>
    </lineage>
</organism>
<dbReference type="OrthoDB" id="10305382at2759"/>
<evidence type="ECO:0000313" key="2">
    <source>
        <dbReference type="EMBL" id="KAJ2928177.1"/>
    </source>
</evidence>
<name>A0A9W8MFR1_9AGAR</name>
<reference evidence="2" key="1">
    <citation type="submission" date="2022-06" db="EMBL/GenBank/DDBJ databases">
        <title>Genome Sequence of Candolleomyces eurysporus.</title>
        <authorList>
            <person name="Buettner E."/>
        </authorList>
    </citation>
    <scope>NUCLEOTIDE SEQUENCE</scope>
    <source>
        <strain evidence="2">VTCC 930004</strain>
    </source>
</reference>
<feature type="non-terminal residue" evidence="2">
    <location>
        <position position="69"/>
    </location>
</feature>
<sequence length="69" mass="7201">MHLKLSLPLSAVFVIVFSALASVANAATIPSPDLLPKEVVDGTPGVTSSKVGAPTVNSALIWTREDDWV</sequence>
<comment type="caution">
    <text evidence="2">The sequence shown here is derived from an EMBL/GenBank/DDBJ whole genome shotgun (WGS) entry which is preliminary data.</text>
</comment>
<dbReference type="Proteomes" id="UP001140091">
    <property type="component" value="Unassembled WGS sequence"/>
</dbReference>
<dbReference type="AlphaFoldDB" id="A0A9W8MFR1"/>